<accession>A0A3B9GV39</accession>
<proteinExistence type="predicted"/>
<evidence type="ECO:0000313" key="2">
    <source>
        <dbReference type="Proteomes" id="UP000259610"/>
    </source>
</evidence>
<gene>
    <name evidence="1" type="ORF">DCG58_03850</name>
</gene>
<dbReference type="EMBL" id="DMAN01000082">
    <property type="protein sequence ID" value="HAE26272.1"/>
    <property type="molecule type" value="Genomic_DNA"/>
</dbReference>
<evidence type="ECO:0000313" key="1">
    <source>
        <dbReference type="EMBL" id="HAE26272.1"/>
    </source>
</evidence>
<protein>
    <submittedName>
        <fullName evidence="1">Uncharacterized protein</fullName>
    </submittedName>
</protein>
<dbReference type="Proteomes" id="UP000259610">
    <property type="component" value="Unassembled WGS sequence"/>
</dbReference>
<comment type="caution">
    <text evidence="1">The sequence shown here is derived from an EMBL/GenBank/DDBJ whole genome shotgun (WGS) entry which is preliminary data.</text>
</comment>
<sequence>MGVCFLEADAMKNSMILAGVLLAASLSGCIAVTGVHDEDVVRANTDLAIRVCGGEANVKEVTEDGYRCQTRP</sequence>
<reference evidence="1 2" key="1">
    <citation type="journal article" date="2018" name="Nat. Biotechnol.">
        <title>A standardized bacterial taxonomy based on genome phylogeny substantially revises the tree of life.</title>
        <authorList>
            <person name="Parks D.H."/>
            <person name="Chuvochina M."/>
            <person name="Waite D.W."/>
            <person name="Rinke C."/>
            <person name="Skarshewski A."/>
            <person name="Chaumeil P.A."/>
            <person name="Hugenholtz P."/>
        </authorList>
    </citation>
    <scope>NUCLEOTIDE SEQUENCE [LARGE SCALE GENOMIC DNA]</scope>
    <source>
        <strain evidence="1">UBA8733</strain>
    </source>
</reference>
<dbReference type="AlphaFoldDB" id="A0A3B9GV39"/>
<name>A0A3B9GV39_9PROT</name>
<organism evidence="1 2">
    <name type="scientific">Hyphomonas adhaerens</name>
    <dbReference type="NCBI Taxonomy" id="81029"/>
    <lineage>
        <taxon>Bacteria</taxon>
        <taxon>Pseudomonadati</taxon>
        <taxon>Pseudomonadota</taxon>
        <taxon>Alphaproteobacteria</taxon>
        <taxon>Hyphomonadales</taxon>
        <taxon>Hyphomonadaceae</taxon>
        <taxon>Hyphomonas</taxon>
    </lineage>
</organism>